<dbReference type="AlphaFoldDB" id="A0A8J3FWD0"/>
<dbReference type="InterPro" id="IPR058240">
    <property type="entry name" value="rSAM_sf"/>
</dbReference>
<dbReference type="SFLD" id="SFLDF00365">
    <property type="entry name" value="thuricin_CD_(TrnCD-like)"/>
    <property type="match status" value="1"/>
</dbReference>
<dbReference type="PANTHER" id="PTHR11228">
    <property type="entry name" value="RADICAL SAM DOMAIN PROTEIN"/>
    <property type="match status" value="1"/>
</dbReference>
<keyword evidence="3" id="KW-0408">Iron</keyword>
<dbReference type="GO" id="GO:0051536">
    <property type="term" value="F:iron-sulfur cluster binding"/>
    <property type="evidence" value="ECO:0007669"/>
    <property type="project" value="UniProtKB-KW"/>
</dbReference>
<evidence type="ECO:0000313" key="6">
    <source>
        <dbReference type="EMBL" id="GGM65340.1"/>
    </source>
</evidence>
<keyword evidence="4" id="KW-0411">Iron-sulfur</keyword>
<dbReference type="RefSeq" id="WP_229686545.1">
    <property type="nucleotide sequence ID" value="NZ_BMMK01000019.1"/>
</dbReference>
<dbReference type="SFLD" id="SFLDG01386">
    <property type="entry name" value="main_SPASM_domain-containing"/>
    <property type="match status" value="1"/>
</dbReference>
<evidence type="ECO:0000259" key="5">
    <source>
        <dbReference type="PROSITE" id="PS51918"/>
    </source>
</evidence>
<dbReference type="CDD" id="cd01335">
    <property type="entry name" value="Radical_SAM"/>
    <property type="match status" value="1"/>
</dbReference>
<gene>
    <name evidence="6" type="ORF">GCM10012275_39830</name>
</gene>
<keyword evidence="2" id="KW-0479">Metal-binding</keyword>
<dbReference type="InterPro" id="IPR023885">
    <property type="entry name" value="4Fe4S-binding_SPASM_dom"/>
</dbReference>
<dbReference type="GO" id="GO:0046872">
    <property type="term" value="F:metal ion binding"/>
    <property type="evidence" value="ECO:0007669"/>
    <property type="project" value="UniProtKB-KW"/>
</dbReference>
<dbReference type="Proteomes" id="UP000637578">
    <property type="component" value="Unassembled WGS sequence"/>
</dbReference>
<keyword evidence="7" id="KW-1185">Reference proteome</keyword>
<accession>A0A8J3FWD0</accession>
<protein>
    <recommendedName>
        <fullName evidence="5">Radical SAM core domain-containing protein</fullName>
    </recommendedName>
</protein>
<reference evidence="6" key="2">
    <citation type="submission" date="2020-09" db="EMBL/GenBank/DDBJ databases">
        <authorList>
            <person name="Sun Q."/>
            <person name="Zhou Y."/>
        </authorList>
    </citation>
    <scope>NUCLEOTIDE SEQUENCE</scope>
    <source>
        <strain evidence="6">CGMCC 4.5737</strain>
    </source>
</reference>
<dbReference type="SFLD" id="SFLDG01067">
    <property type="entry name" value="SPASM/twitch_domain_containing"/>
    <property type="match status" value="1"/>
</dbReference>
<dbReference type="InterPro" id="IPR007197">
    <property type="entry name" value="rSAM"/>
</dbReference>
<dbReference type="PANTHER" id="PTHR11228:SF7">
    <property type="entry name" value="PQQA PEPTIDE CYCLASE"/>
    <property type="match status" value="1"/>
</dbReference>
<name>A0A8J3FWD0_9PSEU</name>
<evidence type="ECO:0000313" key="7">
    <source>
        <dbReference type="Proteomes" id="UP000637578"/>
    </source>
</evidence>
<evidence type="ECO:0000256" key="4">
    <source>
        <dbReference type="ARBA" id="ARBA00023014"/>
    </source>
</evidence>
<keyword evidence="1" id="KW-0949">S-adenosyl-L-methionine</keyword>
<dbReference type="PROSITE" id="PS51918">
    <property type="entry name" value="RADICAL_SAM"/>
    <property type="match status" value="1"/>
</dbReference>
<proteinExistence type="predicted"/>
<reference evidence="6" key="1">
    <citation type="journal article" date="2014" name="Int. J. Syst. Evol. Microbiol.">
        <title>Complete genome sequence of Corynebacterium casei LMG S-19264T (=DSM 44701T), isolated from a smear-ripened cheese.</title>
        <authorList>
            <consortium name="US DOE Joint Genome Institute (JGI-PGF)"/>
            <person name="Walter F."/>
            <person name="Albersmeier A."/>
            <person name="Kalinowski J."/>
            <person name="Ruckert C."/>
        </authorList>
    </citation>
    <scope>NUCLEOTIDE SEQUENCE</scope>
    <source>
        <strain evidence="6">CGMCC 4.5737</strain>
    </source>
</reference>
<dbReference type="SUPFAM" id="SSF102114">
    <property type="entry name" value="Radical SAM enzymes"/>
    <property type="match status" value="1"/>
</dbReference>
<dbReference type="Gene3D" id="3.20.20.70">
    <property type="entry name" value="Aldolase class I"/>
    <property type="match status" value="1"/>
</dbReference>
<sequence>MNDLSFVWLEITGKCQLRCSHCYAESGPGGTHGTMTSQDWESVIDQAASLGTRMVQFIGGEPTLHRGLPDMVSRALDRGLTVEVFSNLVHVSAQLWDVFSRPGVRLATSYYSDRSDQHEAITQGRGSHARTTANIAEALRRSIPLRVGLIDVQDGQRVEQARAELTVLGVTEIGVDRLRQVGRGVRDRYPDLSQLCGECARGKVAVSPTGDVWPCVFSRWMPVGNVRDRTLAEIITGPAMAAAQQQLGAQPVYARCNPGCCPSTMCDPSCSPSCSPSCAPANNCRPTGNCAPNY</sequence>
<dbReference type="InterPro" id="IPR050377">
    <property type="entry name" value="Radical_SAM_PqqE_MftC-like"/>
</dbReference>
<dbReference type="Pfam" id="PF04055">
    <property type="entry name" value="Radical_SAM"/>
    <property type="match status" value="1"/>
</dbReference>
<feature type="domain" description="Radical SAM core" evidence="5">
    <location>
        <begin position="1"/>
        <end position="215"/>
    </location>
</feature>
<dbReference type="EMBL" id="BMMK01000019">
    <property type="protein sequence ID" value="GGM65340.1"/>
    <property type="molecule type" value="Genomic_DNA"/>
</dbReference>
<dbReference type="GO" id="GO:0003824">
    <property type="term" value="F:catalytic activity"/>
    <property type="evidence" value="ECO:0007669"/>
    <property type="project" value="InterPro"/>
</dbReference>
<evidence type="ECO:0000256" key="3">
    <source>
        <dbReference type="ARBA" id="ARBA00023004"/>
    </source>
</evidence>
<evidence type="ECO:0000256" key="1">
    <source>
        <dbReference type="ARBA" id="ARBA00022691"/>
    </source>
</evidence>
<dbReference type="Pfam" id="PF13186">
    <property type="entry name" value="SPASM"/>
    <property type="match status" value="1"/>
</dbReference>
<comment type="caution">
    <text evidence="6">The sequence shown here is derived from an EMBL/GenBank/DDBJ whole genome shotgun (WGS) entry which is preliminary data.</text>
</comment>
<dbReference type="SFLD" id="SFLDS00029">
    <property type="entry name" value="Radical_SAM"/>
    <property type="match status" value="1"/>
</dbReference>
<dbReference type="SFLD" id="SFLDG01216">
    <property type="entry name" value="thioether_bond_formation_requi"/>
    <property type="match status" value="1"/>
</dbReference>
<dbReference type="InterPro" id="IPR013785">
    <property type="entry name" value="Aldolase_TIM"/>
</dbReference>
<organism evidence="6 7">
    <name type="scientific">Longimycelium tulufanense</name>
    <dbReference type="NCBI Taxonomy" id="907463"/>
    <lineage>
        <taxon>Bacteria</taxon>
        <taxon>Bacillati</taxon>
        <taxon>Actinomycetota</taxon>
        <taxon>Actinomycetes</taxon>
        <taxon>Pseudonocardiales</taxon>
        <taxon>Pseudonocardiaceae</taxon>
        <taxon>Longimycelium</taxon>
    </lineage>
</organism>
<evidence type="ECO:0000256" key="2">
    <source>
        <dbReference type="ARBA" id="ARBA00022723"/>
    </source>
</evidence>